<dbReference type="Gene3D" id="2.40.10.10">
    <property type="entry name" value="Trypsin-like serine proteases"/>
    <property type="match status" value="1"/>
</dbReference>
<dbReference type="AlphaFoldDB" id="A0A0P6VNI4"/>
<dbReference type="EMBL" id="LJYW01000001">
    <property type="protein sequence ID" value="KPL51858.1"/>
    <property type="molecule type" value="Genomic_DNA"/>
</dbReference>
<sequence length="352" mass="37899">MFDERALASLLEQIIVEPFQQSERQTHAQAVDAAWPEPSPGRREIAPKERHRLHSMTKTWRQSGGVRGFGIGEKIAGAQRTNDLAIRIYVEQKQPISALAHPVPSTLELPDFGTIPTDVVEIGRVVAQLDTRRYRPALPGCSIGHWESTAGTLGCYVRKRGDPTRTYILSNAHVLAINGSGFGMPGDPIVQPGPLDGGRRPHDIIASLAELCPIDFTMPNLVDAAIAEVIDPTVVTTLTARGGPVAAGSIVRTPRRGTMVQKFGRTSDYSVAEILDVNAILETDYETPHGTKKALFTNQIVCTKCSDAGDSGSLITTLTGRPVGLLFAGSKAITVANRISDVLSALDIDILR</sequence>
<dbReference type="InterPro" id="IPR009003">
    <property type="entry name" value="Peptidase_S1_PA"/>
</dbReference>
<evidence type="ECO:0000313" key="1">
    <source>
        <dbReference type="EMBL" id="KPL51858.1"/>
    </source>
</evidence>
<keyword evidence="2" id="KW-1185">Reference proteome</keyword>
<dbReference type="Proteomes" id="UP000048984">
    <property type="component" value="Unassembled WGS sequence"/>
</dbReference>
<dbReference type="RefSeq" id="WP_054358021.1">
    <property type="nucleotide sequence ID" value="NZ_LJYW01000001.1"/>
</dbReference>
<reference evidence="1 2" key="1">
    <citation type="submission" date="2015-09" db="EMBL/GenBank/DDBJ databases">
        <authorList>
            <person name="Jackson K.R."/>
            <person name="Lunt B.L."/>
            <person name="Fisher J.N.B."/>
            <person name="Gardner A.V."/>
            <person name="Bailey M.E."/>
            <person name="Deus L.M."/>
            <person name="Earl A.S."/>
            <person name="Gibby P.D."/>
            <person name="Hartmann K.A."/>
            <person name="Liu J.E."/>
            <person name="Manci A.M."/>
            <person name="Nielsen D.A."/>
            <person name="Solomon M.B."/>
            <person name="Breakwell D.P."/>
            <person name="Burnett S.H."/>
            <person name="Grose J.H."/>
        </authorList>
    </citation>
    <scope>NUCLEOTIDE SEQUENCE [LARGE SCALE GENOMIC DNA]</scope>
    <source>
        <strain evidence="1 2">16</strain>
    </source>
</reference>
<gene>
    <name evidence="1" type="ORF">ABB55_06140</name>
</gene>
<protein>
    <recommendedName>
        <fullName evidence="3">Serine protease</fullName>
    </recommendedName>
</protein>
<evidence type="ECO:0008006" key="3">
    <source>
        <dbReference type="Google" id="ProtNLM"/>
    </source>
</evidence>
<dbReference type="InterPro" id="IPR043504">
    <property type="entry name" value="Peptidase_S1_PA_chymotrypsin"/>
</dbReference>
<organism evidence="1 2">
    <name type="scientific">Prosthecodimorpha hirschii</name>
    <dbReference type="NCBI Taxonomy" id="665126"/>
    <lineage>
        <taxon>Bacteria</taxon>
        <taxon>Pseudomonadati</taxon>
        <taxon>Pseudomonadota</taxon>
        <taxon>Alphaproteobacteria</taxon>
        <taxon>Hyphomicrobiales</taxon>
        <taxon>Ancalomicrobiaceae</taxon>
        <taxon>Prosthecodimorpha</taxon>
    </lineage>
</organism>
<dbReference type="SUPFAM" id="SSF50494">
    <property type="entry name" value="Trypsin-like serine proteases"/>
    <property type="match status" value="1"/>
</dbReference>
<reference evidence="1 2" key="2">
    <citation type="submission" date="2015-10" db="EMBL/GenBank/DDBJ databases">
        <title>Draft Genome Sequence of Prosthecomicrobium hirschii ATCC 27832.</title>
        <authorList>
            <person name="Daniel J."/>
            <person name="Givan S.A."/>
            <person name="Brun Y.V."/>
            <person name="Brown P.J."/>
        </authorList>
    </citation>
    <scope>NUCLEOTIDE SEQUENCE [LARGE SCALE GENOMIC DNA]</scope>
    <source>
        <strain evidence="1 2">16</strain>
    </source>
</reference>
<name>A0A0P6VNI4_9HYPH</name>
<comment type="caution">
    <text evidence="1">The sequence shown here is derived from an EMBL/GenBank/DDBJ whole genome shotgun (WGS) entry which is preliminary data.</text>
</comment>
<evidence type="ECO:0000313" key="2">
    <source>
        <dbReference type="Proteomes" id="UP000048984"/>
    </source>
</evidence>
<accession>A0A0P6VNI4</accession>
<dbReference type="STRING" id="665126.ABB55_06140"/>
<proteinExistence type="predicted"/>